<accession>W2RYW4</accession>
<dbReference type="VEuPathDB" id="FungiDB:HMPREF1541_03456"/>
<dbReference type="GeneID" id="19970795"/>
<name>W2RYW4_CYPE1</name>
<keyword evidence="2" id="KW-1185">Reference proteome</keyword>
<evidence type="ECO:0000313" key="2">
    <source>
        <dbReference type="Proteomes" id="UP000030752"/>
    </source>
</evidence>
<dbReference type="AlphaFoldDB" id="W2RYW4"/>
<dbReference type="RefSeq" id="XP_008716029.1">
    <property type="nucleotide sequence ID" value="XM_008717807.1"/>
</dbReference>
<dbReference type="Proteomes" id="UP000030752">
    <property type="component" value="Unassembled WGS sequence"/>
</dbReference>
<dbReference type="InParanoid" id="W2RYW4"/>
<sequence>MRVIRMHSHRSRCSYVRRSFIRLGKTMPLAPGQSKWTLFDDT</sequence>
<reference evidence="1 2" key="1">
    <citation type="submission" date="2013-03" db="EMBL/GenBank/DDBJ databases">
        <title>The Genome Sequence of Phialophora europaea CBS 101466.</title>
        <authorList>
            <consortium name="The Broad Institute Genomics Platform"/>
            <person name="Cuomo C."/>
            <person name="de Hoog S."/>
            <person name="Gorbushina A."/>
            <person name="Walker B."/>
            <person name="Young S.K."/>
            <person name="Zeng Q."/>
            <person name="Gargeya S."/>
            <person name="Fitzgerald M."/>
            <person name="Haas B."/>
            <person name="Abouelleil A."/>
            <person name="Allen A.W."/>
            <person name="Alvarado L."/>
            <person name="Arachchi H.M."/>
            <person name="Berlin A.M."/>
            <person name="Chapman S.B."/>
            <person name="Gainer-Dewar J."/>
            <person name="Goldberg J."/>
            <person name="Griggs A."/>
            <person name="Gujja S."/>
            <person name="Hansen M."/>
            <person name="Howarth C."/>
            <person name="Imamovic A."/>
            <person name="Ireland A."/>
            <person name="Larimer J."/>
            <person name="McCowan C."/>
            <person name="Murphy C."/>
            <person name="Pearson M."/>
            <person name="Poon T.W."/>
            <person name="Priest M."/>
            <person name="Roberts A."/>
            <person name="Saif S."/>
            <person name="Shea T."/>
            <person name="Sisk P."/>
            <person name="Sykes S."/>
            <person name="Wortman J."/>
            <person name="Nusbaum C."/>
            <person name="Birren B."/>
        </authorList>
    </citation>
    <scope>NUCLEOTIDE SEQUENCE [LARGE SCALE GENOMIC DNA]</scope>
    <source>
        <strain evidence="1 2">CBS 101466</strain>
    </source>
</reference>
<protein>
    <submittedName>
        <fullName evidence="1">Uncharacterized protein</fullName>
    </submittedName>
</protein>
<dbReference type="HOGENOM" id="CLU_3260518_0_0_1"/>
<gene>
    <name evidence="1" type="ORF">HMPREF1541_03456</name>
</gene>
<organism evidence="1 2">
    <name type="scientific">Cyphellophora europaea (strain CBS 101466)</name>
    <name type="common">Phialophora europaea</name>
    <dbReference type="NCBI Taxonomy" id="1220924"/>
    <lineage>
        <taxon>Eukaryota</taxon>
        <taxon>Fungi</taxon>
        <taxon>Dikarya</taxon>
        <taxon>Ascomycota</taxon>
        <taxon>Pezizomycotina</taxon>
        <taxon>Eurotiomycetes</taxon>
        <taxon>Chaetothyriomycetidae</taxon>
        <taxon>Chaetothyriales</taxon>
        <taxon>Cyphellophoraceae</taxon>
        <taxon>Cyphellophora</taxon>
    </lineage>
</organism>
<evidence type="ECO:0000313" key="1">
    <source>
        <dbReference type="EMBL" id="ETN41520.1"/>
    </source>
</evidence>
<proteinExistence type="predicted"/>
<dbReference type="EMBL" id="KB822719">
    <property type="protein sequence ID" value="ETN41520.1"/>
    <property type="molecule type" value="Genomic_DNA"/>
</dbReference>